<proteinExistence type="predicted"/>
<name>A0A4Y3QS04_STRCI</name>
<evidence type="ECO:0000313" key="1">
    <source>
        <dbReference type="EMBL" id="GEB47972.1"/>
    </source>
</evidence>
<organism evidence="1 2">
    <name type="scientific">Streptomyces cacaoi</name>
    <dbReference type="NCBI Taxonomy" id="1898"/>
    <lineage>
        <taxon>Bacteria</taxon>
        <taxon>Bacillati</taxon>
        <taxon>Actinomycetota</taxon>
        <taxon>Actinomycetes</taxon>
        <taxon>Kitasatosporales</taxon>
        <taxon>Streptomycetaceae</taxon>
        <taxon>Streptomyces</taxon>
    </lineage>
</organism>
<dbReference type="AlphaFoldDB" id="A0A4Y3QS04"/>
<dbReference type="EMBL" id="BJMM01000002">
    <property type="protein sequence ID" value="GEB47972.1"/>
    <property type="molecule type" value="Genomic_DNA"/>
</dbReference>
<protein>
    <recommendedName>
        <fullName evidence="3">Aminoglycoside phosphotransferase domain-containing protein</fullName>
    </recommendedName>
</protein>
<accession>A0A4Y3QS04</accession>
<dbReference type="Proteomes" id="UP000319210">
    <property type="component" value="Unassembled WGS sequence"/>
</dbReference>
<evidence type="ECO:0008006" key="3">
    <source>
        <dbReference type="Google" id="ProtNLM"/>
    </source>
</evidence>
<keyword evidence="2" id="KW-1185">Reference proteome</keyword>
<dbReference type="RefSeq" id="WP_030890015.1">
    <property type="nucleotide sequence ID" value="NZ_BJMM01000002.1"/>
</dbReference>
<gene>
    <name evidence="1" type="ORF">SCA03_05230</name>
</gene>
<sequence>MGARMTTETGRAPVLAFATGLLRTTVYEQDDGRYRWERARGDAAPAAFRYPDETLLPVLTAAESAGARFVLAADGTEPRRYTAPGWQSCAHRLLVGGHQACAAVTGPLAGAGGLLRAVHDQPPPPGAAPPPGLLRLSAWLDGTAERPDAARSAEFLRPLLGAPGWARLRAWSDEALQDRSAALHGAPGLGALVPGEGTGTGLLAGEDVAAGPPLWDLGWIVGELMEFQWRLAAKGGTQVWHELLRSLLRAYGVSENTGLRRMAVLRIALHLHDFIAYVGWDQREFARAAAFLGHLIKESRE</sequence>
<comment type="caution">
    <text evidence="1">The sequence shown here is derived from an EMBL/GenBank/DDBJ whole genome shotgun (WGS) entry which is preliminary data.</text>
</comment>
<evidence type="ECO:0000313" key="2">
    <source>
        <dbReference type="Proteomes" id="UP000319210"/>
    </source>
</evidence>
<reference evidence="1 2" key="1">
    <citation type="submission" date="2019-06" db="EMBL/GenBank/DDBJ databases">
        <title>Whole genome shotgun sequence of Streptomyces cacaoi subsp. cacaoi NBRC 12748.</title>
        <authorList>
            <person name="Hosoyama A."/>
            <person name="Uohara A."/>
            <person name="Ohji S."/>
            <person name="Ichikawa N."/>
        </authorList>
    </citation>
    <scope>NUCLEOTIDE SEQUENCE [LARGE SCALE GENOMIC DNA]</scope>
    <source>
        <strain evidence="1 2">NBRC 12748</strain>
    </source>
</reference>